<dbReference type="InterPro" id="IPR054129">
    <property type="entry name" value="DesT_TetR_C"/>
</dbReference>
<dbReference type="PANTHER" id="PTHR30055:SF158">
    <property type="entry name" value="POSSIBLE TRANSCRIPTIONAL REGULATORY PROTEIN (PROBABLY TETR-FAMILY)"/>
    <property type="match status" value="1"/>
</dbReference>
<feature type="domain" description="HTH tetR-type" evidence="5">
    <location>
        <begin position="1"/>
        <end position="55"/>
    </location>
</feature>
<dbReference type="Pfam" id="PF21943">
    <property type="entry name" value="TetR_C_46"/>
    <property type="match status" value="1"/>
</dbReference>
<evidence type="ECO:0000256" key="2">
    <source>
        <dbReference type="ARBA" id="ARBA00023125"/>
    </source>
</evidence>
<dbReference type="InterPro" id="IPR036271">
    <property type="entry name" value="Tet_transcr_reg_TetR-rel_C_sf"/>
</dbReference>
<keyword evidence="7" id="KW-1185">Reference proteome</keyword>
<protein>
    <submittedName>
        <fullName evidence="6">TetR/AcrR family transcriptional regulator</fullName>
    </submittedName>
</protein>
<proteinExistence type="predicted"/>
<dbReference type="SUPFAM" id="SSF46689">
    <property type="entry name" value="Homeodomain-like"/>
    <property type="match status" value="1"/>
</dbReference>
<dbReference type="InterPro" id="IPR050109">
    <property type="entry name" value="HTH-type_TetR-like_transc_reg"/>
</dbReference>
<dbReference type="Pfam" id="PF00440">
    <property type="entry name" value="TetR_N"/>
    <property type="match status" value="1"/>
</dbReference>
<dbReference type="SUPFAM" id="SSF48498">
    <property type="entry name" value="Tetracyclin repressor-like, C-terminal domain"/>
    <property type="match status" value="1"/>
</dbReference>
<dbReference type="EMBL" id="BAAAGX010000017">
    <property type="protein sequence ID" value="GAA0254503.1"/>
    <property type="molecule type" value="Genomic_DNA"/>
</dbReference>
<dbReference type="InterPro" id="IPR009057">
    <property type="entry name" value="Homeodomain-like_sf"/>
</dbReference>
<gene>
    <name evidence="6" type="ORF">GCM10009539_44590</name>
</gene>
<keyword evidence="1" id="KW-0805">Transcription regulation</keyword>
<accession>A0ABN0ULF1</accession>
<reference evidence="6 7" key="1">
    <citation type="journal article" date="2019" name="Int. J. Syst. Evol. Microbiol.">
        <title>The Global Catalogue of Microorganisms (GCM) 10K type strain sequencing project: providing services to taxonomists for standard genome sequencing and annotation.</title>
        <authorList>
            <consortium name="The Broad Institute Genomics Platform"/>
            <consortium name="The Broad Institute Genome Sequencing Center for Infectious Disease"/>
            <person name="Wu L."/>
            <person name="Ma J."/>
        </authorList>
    </citation>
    <scope>NUCLEOTIDE SEQUENCE [LARGE SCALE GENOMIC DNA]</scope>
    <source>
        <strain evidence="6 7">JCM 10425</strain>
    </source>
</reference>
<evidence type="ECO:0000256" key="3">
    <source>
        <dbReference type="ARBA" id="ARBA00023163"/>
    </source>
</evidence>
<feature type="DNA-binding region" description="H-T-H motif" evidence="4">
    <location>
        <begin position="18"/>
        <end position="37"/>
    </location>
</feature>
<keyword evidence="3" id="KW-0804">Transcription</keyword>
<sequence length="202" mass="21781">MLDAATAVFSERGFHAASMDEIAERAGISKPMVYLYLGSKGELFSACIRRAGGQLTEAISAAAAPELPAEQQLWAAVQAFFEFVGEHRDAWAVMFRQARGEGEFAGEVAGIRRLVVDNVADLFARAIHSAGALDPGPDELRALAHALVGTGESMAEWLLDHPDERPETAATRLMNMLWMGLGSLIRGEVWRSPVPVPLPPGQ</sequence>
<evidence type="ECO:0000256" key="1">
    <source>
        <dbReference type="ARBA" id="ARBA00023015"/>
    </source>
</evidence>
<dbReference type="Gene3D" id="1.10.357.10">
    <property type="entry name" value="Tetracycline Repressor, domain 2"/>
    <property type="match status" value="1"/>
</dbReference>
<dbReference type="PROSITE" id="PS50977">
    <property type="entry name" value="HTH_TETR_2"/>
    <property type="match status" value="1"/>
</dbReference>
<evidence type="ECO:0000313" key="6">
    <source>
        <dbReference type="EMBL" id="GAA0254503.1"/>
    </source>
</evidence>
<dbReference type="PANTHER" id="PTHR30055">
    <property type="entry name" value="HTH-TYPE TRANSCRIPTIONAL REGULATOR RUTR"/>
    <property type="match status" value="1"/>
</dbReference>
<keyword evidence="2 4" id="KW-0238">DNA-binding</keyword>
<name>A0ABN0ULF1_9ACTN</name>
<dbReference type="InterPro" id="IPR001647">
    <property type="entry name" value="HTH_TetR"/>
</dbReference>
<dbReference type="PRINTS" id="PR00455">
    <property type="entry name" value="HTHTETR"/>
</dbReference>
<organism evidence="6 7">
    <name type="scientific">Cryptosporangium japonicum</name>
    <dbReference type="NCBI Taxonomy" id="80872"/>
    <lineage>
        <taxon>Bacteria</taxon>
        <taxon>Bacillati</taxon>
        <taxon>Actinomycetota</taxon>
        <taxon>Actinomycetes</taxon>
        <taxon>Cryptosporangiales</taxon>
        <taxon>Cryptosporangiaceae</taxon>
        <taxon>Cryptosporangium</taxon>
    </lineage>
</organism>
<evidence type="ECO:0000313" key="7">
    <source>
        <dbReference type="Proteomes" id="UP001500967"/>
    </source>
</evidence>
<dbReference type="RefSeq" id="WP_425558215.1">
    <property type="nucleotide sequence ID" value="NZ_BAAAGX010000017.1"/>
</dbReference>
<evidence type="ECO:0000256" key="4">
    <source>
        <dbReference type="PROSITE-ProRule" id="PRU00335"/>
    </source>
</evidence>
<comment type="caution">
    <text evidence="6">The sequence shown here is derived from an EMBL/GenBank/DDBJ whole genome shotgun (WGS) entry which is preliminary data.</text>
</comment>
<dbReference type="Proteomes" id="UP001500967">
    <property type="component" value="Unassembled WGS sequence"/>
</dbReference>
<evidence type="ECO:0000259" key="5">
    <source>
        <dbReference type="PROSITE" id="PS50977"/>
    </source>
</evidence>